<gene>
    <name evidence="1" type="ORF">CSUNSWCD_249</name>
</gene>
<dbReference type="PATRIC" id="fig|1244083.3.peg.254"/>
<dbReference type="STRING" id="1244083.CSUNSWCD_249"/>
<dbReference type="Proteomes" id="UP000011939">
    <property type="component" value="Unassembled WGS sequence"/>
</dbReference>
<accession>M5IRU6</accession>
<organism evidence="1 2">
    <name type="scientific">Campylobacter showae CSUNSWCD</name>
    <dbReference type="NCBI Taxonomy" id="1244083"/>
    <lineage>
        <taxon>Bacteria</taxon>
        <taxon>Pseudomonadati</taxon>
        <taxon>Campylobacterota</taxon>
        <taxon>Epsilonproteobacteria</taxon>
        <taxon>Campylobacterales</taxon>
        <taxon>Campylobacteraceae</taxon>
        <taxon>Campylobacter</taxon>
    </lineage>
</organism>
<reference evidence="1 2" key="1">
    <citation type="journal article" date="2013" name="Genome Announc.">
        <title>Genome Sequence of Campylobacter showae UNSWCD, Isolated from a Patient with Crohn's Disease.</title>
        <authorList>
            <person name="Tay A.P."/>
            <person name="Kaakoush N.O."/>
            <person name="Deshpande N.P."/>
            <person name="Chen Z."/>
            <person name="Mitchell H."/>
            <person name="Wilkins M.R."/>
        </authorList>
    </citation>
    <scope>NUCLEOTIDE SEQUENCE [LARGE SCALE GENOMIC DNA]</scope>
    <source>
        <strain evidence="1 2">CSUNSWCD</strain>
    </source>
</reference>
<evidence type="ECO:0000313" key="2">
    <source>
        <dbReference type="Proteomes" id="UP000011939"/>
    </source>
</evidence>
<proteinExistence type="predicted"/>
<dbReference type="AlphaFoldDB" id="M5IRU6"/>
<evidence type="ECO:0000313" key="1">
    <source>
        <dbReference type="EMBL" id="EKU12309.1"/>
    </source>
</evidence>
<name>M5IRU6_9BACT</name>
<dbReference type="EMBL" id="AMZQ01000001">
    <property type="protein sequence ID" value="EKU12309.1"/>
    <property type="molecule type" value="Genomic_DNA"/>
</dbReference>
<protein>
    <submittedName>
        <fullName evidence="1">Uncharacterized protein</fullName>
    </submittedName>
</protein>
<sequence length="46" mass="5284">MKIKKFADKAQIKWIFCKIWGFLGLRGLFFSEQARGKFAKAGFEAA</sequence>
<comment type="caution">
    <text evidence="1">The sequence shown here is derived from an EMBL/GenBank/DDBJ whole genome shotgun (WGS) entry which is preliminary data.</text>
</comment>